<evidence type="ECO:0000256" key="8">
    <source>
        <dbReference type="ARBA" id="ARBA00022840"/>
    </source>
</evidence>
<keyword evidence="17" id="KW-1185">Reference proteome</keyword>
<organism evidence="16 17">
    <name type="scientific">Amedibacterium intestinale</name>
    <dbReference type="NCBI Taxonomy" id="2583452"/>
    <lineage>
        <taxon>Bacteria</taxon>
        <taxon>Bacillati</taxon>
        <taxon>Bacillota</taxon>
        <taxon>Erysipelotrichia</taxon>
        <taxon>Erysipelotrichales</taxon>
        <taxon>Erysipelotrichaceae</taxon>
        <taxon>Amedibacterium</taxon>
    </lineage>
</organism>
<accession>A0A6N4TJQ8</accession>
<name>A0A6N4TJQ8_9FIRM</name>
<keyword evidence="9 13" id="KW-1133">Transmembrane helix</keyword>
<evidence type="ECO:0008006" key="18">
    <source>
        <dbReference type="Google" id="ProtNLM"/>
    </source>
</evidence>
<evidence type="ECO:0000256" key="13">
    <source>
        <dbReference type="SAM" id="Phobius"/>
    </source>
</evidence>
<evidence type="ECO:0000256" key="12">
    <source>
        <dbReference type="SAM" id="Coils"/>
    </source>
</evidence>
<comment type="subcellular location">
    <subcellularLocation>
        <location evidence="1">Cell membrane</location>
        <topology evidence="1">Multi-pass membrane protein</topology>
    </subcellularLocation>
</comment>
<feature type="coiled-coil region" evidence="12">
    <location>
        <begin position="273"/>
        <end position="307"/>
    </location>
</feature>
<keyword evidence="12" id="KW-0175">Coiled coil</keyword>
<dbReference type="InterPro" id="IPR036890">
    <property type="entry name" value="HATPase_C_sf"/>
</dbReference>
<keyword evidence="11 13" id="KW-0472">Membrane</keyword>
<keyword evidence="4" id="KW-0808">Transferase</keyword>
<protein>
    <recommendedName>
        <fullName evidence="18">Histidine kinase</fullName>
    </recommendedName>
</protein>
<dbReference type="InterPro" id="IPR050640">
    <property type="entry name" value="Bact_2-comp_sensor_kinase"/>
</dbReference>
<keyword evidence="5 13" id="KW-0812">Transmembrane</keyword>
<dbReference type="SUPFAM" id="SSF55874">
    <property type="entry name" value="ATPase domain of HSP90 chaperone/DNA topoisomerase II/histidine kinase"/>
    <property type="match status" value="1"/>
</dbReference>
<gene>
    <name evidence="16" type="ORF">Aargi30884_19610</name>
</gene>
<evidence type="ECO:0000256" key="1">
    <source>
        <dbReference type="ARBA" id="ARBA00004651"/>
    </source>
</evidence>
<evidence type="ECO:0000256" key="3">
    <source>
        <dbReference type="ARBA" id="ARBA00022553"/>
    </source>
</evidence>
<dbReference type="InterPro" id="IPR010559">
    <property type="entry name" value="Sig_transdc_His_kin_internal"/>
</dbReference>
<dbReference type="Pfam" id="PF02518">
    <property type="entry name" value="HATPase_c"/>
    <property type="match status" value="1"/>
</dbReference>
<keyword evidence="6" id="KW-0547">Nucleotide-binding</keyword>
<feature type="domain" description="Histidine kinase/HSP90-like ATPase" evidence="14">
    <location>
        <begin position="399"/>
        <end position="499"/>
    </location>
</feature>
<dbReference type="EMBL" id="AP019695">
    <property type="protein sequence ID" value="BBK23058.1"/>
    <property type="molecule type" value="Genomic_DNA"/>
</dbReference>
<dbReference type="InterPro" id="IPR003594">
    <property type="entry name" value="HATPase_dom"/>
</dbReference>
<dbReference type="GO" id="GO:0000155">
    <property type="term" value="F:phosphorelay sensor kinase activity"/>
    <property type="evidence" value="ECO:0007669"/>
    <property type="project" value="InterPro"/>
</dbReference>
<evidence type="ECO:0000256" key="4">
    <source>
        <dbReference type="ARBA" id="ARBA00022679"/>
    </source>
</evidence>
<evidence type="ECO:0000256" key="6">
    <source>
        <dbReference type="ARBA" id="ARBA00022741"/>
    </source>
</evidence>
<dbReference type="Pfam" id="PF06580">
    <property type="entry name" value="His_kinase"/>
    <property type="match status" value="1"/>
</dbReference>
<sequence>MILEKNAKDLSQSLEIAQAALYHKTSQMEQTMQDVLQEEILYDCLVAQEPMSREDIKELERKHSALLERNAFSFFDEQKRLLYQDGKYYAEDLHDEEKVHWSFDTEHKQISLSSALKRNGKVLGYICIGYNEDVFHNMFQKEEKNEERLLFLCDEQGNYLLGDDAMRNYNFSSNKDKINLDNTTYYQKQLKAKDFNWNLVALAQEEYVMKDVQSFRNMLFLNVLVVILVESIFSMMIYKSIYDPTHNLVVSMRKAKESNFRHGFVEDHGNDELHELSENFNELLVKADDLLEKVKSEQEQTRQTQIQLLQAQINPHFLFNTLNTLRYLAILNEDAPVSEGISALSRLLRNTIVDKQEYVSIAEEIHNVQDYIVIQKLRYGDLFETEYIVDKGVEDYRILKFLLQPIVENSILHAFREDGLHQKLTLRIYKKENCLMVVIGDNGKGFSIEKQMEKRSRLSNIGIKNIQERISLMYGKPYDMKIESEEGKGTMVTLCLPLKKGVDEDV</sequence>
<dbReference type="Gene3D" id="6.10.340.10">
    <property type="match status" value="1"/>
</dbReference>
<evidence type="ECO:0000256" key="2">
    <source>
        <dbReference type="ARBA" id="ARBA00022475"/>
    </source>
</evidence>
<dbReference type="Proteomes" id="UP000464754">
    <property type="component" value="Chromosome"/>
</dbReference>
<evidence type="ECO:0000256" key="10">
    <source>
        <dbReference type="ARBA" id="ARBA00023012"/>
    </source>
</evidence>
<dbReference type="AlphaFoldDB" id="A0A6N4TJQ8"/>
<proteinExistence type="predicted"/>
<dbReference type="Gene3D" id="3.30.565.10">
    <property type="entry name" value="Histidine kinase-like ATPase, C-terminal domain"/>
    <property type="match status" value="1"/>
</dbReference>
<evidence type="ECO:0000256" key="9">
    <source>
        <dbReference type="ARBA" id="ARBA00022989"/>
    </source>
</evidence>
<evidence type="ECO:0000259" key="15">
    <source>
        <dbReference type="Pfam" id="PF06580"/>
    </source>
</evidence>
<evidence type="ECO:0000313" key="16">
    <source>
        <dbReference type="EMBL" id="BBK23058.1"/>
    </source>
</evidence>
<feature type="domain" description="Signal transduction histidine kinase internal region" evidence="15">
    <location>
        <begin position="305"/>
        <end position="381"/>
    </location>
</feature>
<keyword evidence="7" id="KW-0418">Kinase</keyword>
<dbReference type="PANTHER" id="PTHR34220">
    <property type="entry name" value="SENSOR HISTIDINE KINASE YPDA"/>
    <property type="match status" value="1"/>
</dbReference>
<evidence type="ECO:0000259" key="14">
    <source>
        <dbReference type="Pfam" id="PF02518"/>
    </source>
</evidence>
<keyword evidence="8" id="KW-0067">ATP-binding</keyword>
<evidence type="ECO:0000313" key="17">
    <source>
        <dbReference type="Proteomes" id="UP000464754"/>
    </source>
</evidence>
<reference evidence="17" key="1">
    <citation type="submission" date="2019-05" db="EMBL/GenBank/DDBJ databases">
        <title>Complete genome sequencing of Absiella argi strain JCM 30884.</title>
        <authorList>
            <person name="Sakamoto M."/>
            <person name="Murakami T."/>
            <person name="Mori H."/>
        </authorList>
    </citation>
    <scope>NUCLEOTIDE SEQUENCE [LARGE SCALE GENOMIC DNA]</scope>
    <source>
        <strain evidence="17">JCM 30884</strain>
    </source>
</reference>
<dbReference type="PANTHER" id="PTHR34220:SF11">
    <property type="entry name" value="SENSOR PROTEIN KINASE HPTS"/>
    <property type="match status" value="1"/>
</dbReference>
<keyword evidence="2" id="KW-1003">Cell membrane</keyword>
<evidence type="ECO:0000256" key="7">
    <source>
        <dbReference type="ARBA" id="ARBA00022777"/>
    </source>
</evidence>
<feature type="transmembrane region" description="Helical" evidence="13">
    <location>
        <begin position="219"/>
        <end position="238"/>
    </location>
</feature>
<dbReference type="GO" id="GO:0005886">
    <property type="term" value="C:plasma membrane"/>
    <property type="evidence" value="ECO:0007669"/>
    <property type="project" value="UniProtKB-SubCell"/>
</dbReference>
<evidence type="ECO:0000256" key="11">
    <source>
        <dbReference type="ARBA" id="ARBA00023136"/>
    </source>
</evidence>
<keyword evidence="3" id="KW-0597">Phosphoprotein</keyword>
<dbReference type="KEGG" id="aarg:Aargi30884_19610"/>
<keyword evidence="10" id="KW-0902">Two-component regulatory system</keyword>
<dbReference type="GO" id="GO:0005524">
    <property type="term" value="F:ATP binding"/>
    <property type="evidence" value="ECO:0007669"/>
    <property type="project" value="UniProtKB-KW"/>
</dbReference>
<evidence type="ECO:0000256" key="5">
    <source>
        <dbReference type="ARBA" id="ARBA00022692"/>
    </source>
</evidence>